<feature type="domain" description="Tail specific protease" evidence="1">
    <location>
        <begin position="92"/>
        <end position="306"/>
    </location>
</feature>
<dbReference type="Pfam" id="PF03572">
    <property type="entry name" value="Peptidase_S41"/>
    <property type="match status" value="1"/>
</dbReference>
<dbReference type="InterPro" id="IPR005151">
    <property type="entry name" value="Tail-specific_protease"/>
</dbReference>
<dbReference type="CDD" id="cd06567">
    <property type="entry name" value="Peptidase_S41"/>
    <property type="match status" value="1"/>
</dbReference>
<dbReference type="OrthoDB" id="7314861at2"/>
<dbReference type="STRING" id="1423792.FD09_GL002431"/>
<organism evidence="2 3">
    <name type="scientific">Schleiferilactobacillus perolens DSM 12744</name>
    <dbReference type="NCBI Taxonomy" id="1423792"/>
    <lineage>
        <taxon>Bacteria</taxon>
        <taxon>Bacillati</taxon>
        <taxon>Bacillota</taxon>
        <taxon>Bacilli</taxon>
        <taxon>Lactobacillales</taxon>
        <taxon>Lactobacillaceae</taxon>
        <taxon>Schleiferilactobacillus</taxon>
    </lineage>
</organism>
<accession>A0A0R1MYF9</accession>
<gene>
    <name evidence="2" type="ORF">FD09_GL002431</name>
</gene>
<dbReference type="Gene3D" id="3.90.226.10">
    <property type="entry name" value="2-enoyl-CoA Hydratase, Chain A, domain 1"/>
    <property type="match status" value="1"/>
</dbReference>
<dbReference type="GO" id="GO:0008236">
    <property type="term" value="F:serine-type peptidase activity"/>
    <property type="evidence" value="ECO:0007669"/>
    <property type="project" value="InterPro"/>
</dbReference>
<keyword evidence="3" id="KW-1185">Reference proteome</keyword>
<dbReference type="Proteomes" id="UP000051330">
    <property type="component" value="Unassembled WGS sequence"/>
</dbReference>
<protein>
    <recommendedName>
        <fullName evidence="1">Tail specific protease domain-containing protein</fullName>
    </recommendedName>
</protein>
<dbReference type="GO" id="GO:0004175">
    <property type="term" value="F:endopeptidase activity"/>
    <property type="evidence" value="ECO:0007669"/>
    <property type="project" value="TreeGrafter"/>
</dbReference>
<dbReference type="PATRIC" id="fig|1423792.3.peg.2479"/>
<dbReference type="PANTHER" id="PTHR32060">
    <property type="entry name" value="TAIL-SPECIFIC PROTEASE"/>
    <property type="match status" value="1"/>
</dbReference>
<dbReference type="RefSeq" id="WP_057819719.1">
    <property type="nucleotide sequence ID" value="NZ_AZEC01000005.1"/>
</dbReference>
<evidence type="ECO:0000313" key="3">
    <source>
        <dbReference type="Proteomes" id="UP000051330"/>
    </source>
</evidence>
<reference evidence="2 3" key="1">
    <citation type="journal article" date="2015" name="Genome Announc.">
        <title>Expanding the biotechnology potential of lactobacilli through comparative genomics of 213 strains and associated genera.</title>
        <authorList>
            <person name="Sun Z."/>
            <person name="Harris H.M."/>
            <person name="McCann A."/>
            <person name="Guo C."/>
            <person name="Argimon S."/>
            <person name="Zhang W."/>
            <person name="Yang X."/>
            <person name="Jeffery I.B."/>
            <person name="Cooney J.C."/>
            <person name="Kagawa T.F."/>
            <person name="Liu W."/>
            <person name="Song Y."/>
            <person name="Salvetti E."/>
            <person name="Wrobel A."/>
            <person name="Rasinkangas P."/>
            <person name="Parkhill J."/>
            <person name="Rea M.C."/>
            <person name="O'Sullivan O."/>
            <person name="Ritari J."/>
            <person name="Douillard F.P."/>
            <person name="Paul Ross R."/>
            <person name="Yang R."/>
            <person name="Briner A.E."/>
            <person name="Felis G.E."/>
            <person name="de Vos W.M."/>
            <person name="Barrangou R."/>
            <person name="Klaenhammer T.R."/>
            <person name="Caufield P.W."/>
            <person name="Cui Y."/>
            <person name="Zhang H."/>
            <person name="O'Toole P.W."/>
        </authorList>
    </citation>
    <scope>NUCLEOTIDE SEQUENCE [LARGE SCALE GENOMIC DNA]</scope>
    <source>
        <strain evidence="2 3">DSM 12744</strain>
    </source>
</reference>
<proteinExistence type="predicted"/>
<dbReference type="GO" id="GO:0007165">
    <property type="term" value="P:signal transduction"/>
    <property type="evidence" value="ECO:0007669"/>
    <property type="project" value="TreeGrafter"/>
</dbReference>
<sequence>MRRFKHRRWWLLLAVVVLAGGAFFAFWHSAETRFWPTWLGDERPEAVINDVRQHAVMTATNRHAWVAKYGTPQKVAARIHNLTDLRAAVAEANPHSSVYLPGEARDITRPTVVTEQGYEWIDLPSFWPNSFKEPSVIVYINTVNRAVQKAQGGIIIDLRNNYGGSPQVMIMAVAALVPQGDIFSLVPKNGPAQPWTLQNQGIVANGSGGDQLTLDKPFPKRTGLKVAVLVSKRTASAAEFTALALRNNPKVKIFGTPTGGFLSGNVGQSYSYLGHTLIVSMTTSWAKDNAVKVYHEDPIYPDKILPANDQQALSKAVFDWLNAK</sequence>
<dbReference type="GO" id="GO:0030288">
    <property type="term" value="C:outer membrane-bounded periplasmic space"/>
    <property type="evidence" value="ECO:0007669"/>
    <property type="project" value="TreeGrafter"/>
</dbReference>
<evidence type="ECO:0000259" key="1">
    <source>
        <dbReference type="SMART" id="SM00245"/>
    </source>
</evidence>
<dbReference type="GO" id="GO:0006508">
    <property type="term" value="P:proteolysis"/>
    <property type="evidence" value="ECO:0007669"/>
    <property type="project" value="InterPro"/>
</dbReference>
<evidence type="ECO:0000313" key="2">
    <source>
        <dbReference type="EMBL" id="KRL12892.1"/>
    </source>
</evidence>
<dbReference type="InterPro" id="IPR029045">
    <property type="entry name" value="ClpP/crotonase-like_dom_sf"/>
</dbReference>
<dbReference type="AlphaFoldDB" id="A0A0R1MYF9"/>
<dbReference type="SMART" id="SM00245">
    <property type="entry name" value="TSPc"/>
    <property type="match status" value="1"/>
</dbReference>
<dbReference type="SUPFAM" id="SSF52096">
    <property type="entry name" value="ClpP/crotonase"/>
    <property type="match status" value="1"/>
</dbReference>
<comment type="caution">
    <text evidence="2">The sequence shown here is derived from an EMBL/GenBank/DDBJ whole genome shotgun (WGS) entry which is preliminary data.</text>
</comment>
<name>A0A0R1MYF9_9LACO</name>
<dbReference type="PANTHER" id="PTHR32060:SF30">
    <property type="entry name" value="CARBOXY-TERMINAL PROCESSING PROTEASE CTPA"/>
    <property type="match status" value="1"/>
</dbReference>
<dbReference type="EMBL" id="AZEC01000005">
    <property type="protein sequence ID" value="KRL12892.1"/>
    <property type="molecule type" value="Genomic_DNA"/>
</dbReference>